<dbReference type="InterPro" id="IPR000835">
    <property type="entry name" value="HTH_MarR-typ"/>
</dbReference>
<dbReference type="PANTHER" id="PTHR33164">
    <property type="entry name" value="TRANSCRIPTIONAL REGULATOR, MARR FAMILY"/>
    <property type="match status" value="1"/>
</dbReference>
<dbReference type="InterPro" id="IPR036388">
    <property type="entry name" value="WH-like_DNA-bd_sf"/>
</dbReference>
<protein>
    <submittedName>
        <fullName evidence="3">DNA-binding MarR family transcriptional regulator</fullName>
    </submittedName>
</protein>
<evidence type="ECO:0000313" key="4">
    <source>
        <dbReference type="Proteomes" id="UP000547973"/>
    </source>
</evidence>
<dbReference type="SMART" id="SM00347">
    <property type="entry name" value="HTH_MARR"/>
    <property type="match status" value="1"/>
</dbReference>
<evidence type="ECO:0000259" key="2">
    <source>
        <dbReference type="PROSITE" id="PS50995"/>
    </source>
</evidence>
<keyword evidence="4" id="KW-1185">Reference proteome</keyword>
<gene>
    <name evidence="3" type="ORF">BKA03_002850</name>
</gene>
<feature type="compositionally biased region" description="Basic and acidic residues" evidence="1">
    <location>
        <begin position="137"/>
        <end position="170"/>
    </location>
</feature>
<dbReference type="Proteomes" id="UP000547973">
    <property type="component" value="Unassembled WGS sequence"/>
</dbReference>
<dbReference type="PANTHER" id="PTHR33164:SF43">
    <property type="entry name" value="HTH-TYPE TRANSCRIPTIONAL REPRESSOR YETL"/>
    <property type="match status" value="1"/>
</dbReference>
<keyword evidence="3" id="KW-0238">DNA-binding</keyword>
<proteinExistence type="predicted"/>
<dbReference type="EMBL" id="JACBZO010000001">
    <property type="protein sequence ID" value="NYI42731.1"/>
    <property type="molecule type" value="Genomic_DNA"/>
</dbReference>
<dbReference type="PROSITE" id="PS50995">
    <property type="entry name" value="HTH_MARR_2"/>
    <property type="match status" value="1"/>
</dbReference>
<dbReference type="AlphaFoldDB" id="A0A7Y9ZG40"/>
<feature type="region of interest" description="Disordered" evidence="1">
    <location>
        <begin position="65"/>
        <end position="88"/>
    </location>
</feature>
<reference evidence="3 4" key="1">
    <citation type="submission" date="2020-07" db="EMBL/GenBank/DDBJ databases">
        <title>Sequencing the genomes of 1000 actinobacteria strains.</title>
        <authorList>
            <person name="Klenk H.-P."/>
        </authorList>
    </citation>
    <scope>NUCLEOTIDE SEQUENCE [LARGE SCALE GENOMIC DNA]</scope>
    <source>
        <strain evidence="3 4">DSM 19970</strain>
    </source>
</reference>
<comment type="caution">
    <text evidence="3">The sequence shown here is derived from an EMBL/GenBank/DDBJ whole genome shotgun (WGS) entry which is preliminary data.</text>
</comment>
<dbReference type="GO" id="GO:0003677">
    <property type="term" value="F:DNA binding"/>
    <property type="evidence" value="ECO:0007669"/>
    <property type="project" value="UniProtKB-KW"/>
</dbReference>
<dbReference type="GO" id="GO:0006950">
    <property type="term" value="P:response to stress"/>
    <property type="evidence" value="ECO:0007669"/>
    <property type="project" value="TreeGrafter"/>
</dbReference>
<organism evidence="3 4">
    <name type="scientific">Demequina lutea</name>
    <dbReference type="NCBI Taxonomy" id="431489"/>
    <lineage>
        <taxon>Bacteria</taxon>
        <taxon>Bacillati</taxon>
        <taxon>Actinomycetota</taxon>
        <taxon>Actinomycetes</taxon>
        <taxon>Micrococcales</taxon>
        <taxon>Demequinaceae</taxon>
        <taxon>Demequina</taxon>
    </lineage>
</organism>
<dbReference type="Gene3D" id="1.10.10.10">
    <property type="entry name" value="Winged helix-like DNA-binding domain superfamily/Winged helix DNA-binding domain"/>
    <property type="match status" value="1"/>
</dbReference>
<feature type="region of interest" description="Disordered" evidence="1">
    <location>
        <begin position="132"/>
        <end position="170"/>
    </location>
</feature>
<sequence length="170" mass="18933">MGQTHKVLKETWERQIADLGLSAPLAAMLRTICEQPGSGLRELARRLRTDPMNAKRLVDHLEHEGLVTSSEANSHAQRREVSPTSDGLARVAGLVERSAVLRRQLGELLGESELEYLQELLVRLEDALVDDPASARPRGDHASASDAKPDTTRPRREDRGMKTRNGEHEF</sequence>
<name>A0A7Y9ZG40_9MICO</name>
<dbReference type="GO" id="GO:0003700">
    <property type="term" value="F:DNA-binding transcription factor activity"/>
    <property type="evidence" value="ECO:0007669"/>
    <property type="project" value="InterPro"/>
</dbReference>
<dbReference type="Pfam" id="PF01047">
    <property type="entry name" value="MarR"/>
    <property type="match status" value="1"/>
</dbReference>
<dbReference type="RefSeq" id="WP_062075185.1">
    <property type="nucleotide sequence ID" value="NZ_BBRC01000006.1"/>
</dbReference>
<dbReference type="InterPro" id="IPR036390">
    <property type="entry name" value="WH_DNA-bd_sf"/>
</dbReference>
<dbReference type="InterPro" id="IPR039422">
    <property type="entry name" value="MarR/SlyA-like"/>
</dbReference>
<dbReference type="SUPFAM" id="SSF46785">
    <property type="entry name" value="Winged helix' DNA-binding domain"/>
    <property type="match status" value="1"/>
</dbReference>
<feature type="domain" description="HTH marR-type" evidence="2">
    <location>
        <begin position="1"/>
        <end position="126"/>
    </location>
</feature>
<evidence type="ECO:0000256" key="1">
    <source>
        <dbReference type="SAM" id="MobiDB-lite"/>
    </source>
</evidence>
<evidence type="ECO:0000313" key="3">
    <source>
        <dbReference type="EMBL" id="NYI42731.1"/>
    </source>
</evidence>
<accession>A0A7Y9ZG40</accession>